<keyword evidence="2" id="KW-0067">ATP-binding</keyword>
<dbReference type="Pfam" id="PF00012">
    <property type="entry name" value="HSP70"/>
    <property type="match status" value="1"/>
</dbReference>
<dbReference type="EMBL" id="ASPP01009306">
    <property type="protein sequence ID" value="ETO24304.1"/>
    <property type="molecule type" value="Genomic_DNA"/>
</dbReference>
<evidence type="ECO:0000256" key="1">
    <source>
        <dbReference type="ARBA" id="ARBA00022741"/>
    </source>
</evidence>
<keyword evidence="5" id="KW-1185">Reference proteome</keyword>
<dbReference type="OrthoDB" id="1751276at2759"/>
<evidence type="ECO:0000313" key="5">
    <source>
        <dbReference type="Proteomes" id="UP000023152"/>
    </source>
</evidence>
<dbReference type="GO" id="GO:0005524">
    <property type="term" value="F:ATP binding"/>
    <property type="evidence" value="ECO:0007669"/>
    <property type="project" value="UniProtKB-KW"/>
</dbReference>
<evidence type="ECO:0000256" key="2">
    <source>
        <dbReference type="ARBA" id="ARBA00022840"/>
    </source>
</evidence>
<gene>
    <name evidence="4" type="ORF">RFI_12853</name>
</gene>
<keyword evidence="1" id="KW-0547">Nucleotide-binding</keyword>
<sequence>ARRGEPQIEVTFDLDADGILHVSAKDKDTGKEQKITIKASSGLTDAEIERMVRDAEMNAEEDKKFEELVQTRNQADALVHATRKQLEEAGSNLATNDKAEIESAISALEAVIKGNDKADIEAKTQALVQAAQKLQAAAQQHTPGADAGQGAKNANDDVVDAEFEEVKDNK</sequence>
<dbReference type="FunFam" id="1.20.1270.10:FF:000001">
    <property type="entry name" value="Molecular chaperone DnaK"/>
    <property type="match status" value="1"/>
</dbReference>
<dbReference type="InterPro" id="IPR029047">
    <property type="entry name" value="HSP70_peptide-bd_sf"/>
</dbReference>
<evidence type="ECO:0000256" key="3">
    <source>
        <dbReference type="SAM" id="MobiDB-lite"/>
    </source>
</evidence>
<dbReference type="SUPFAM" id="SSF100920">
    <property type="entry name" value="Heat shock protein 70kD (HSP70), peptide-binding domain"/>
    <property type="match status" value="1"/>
</dbReference>
<feature type="non-terminal residue" evidence="4">
    <location>
        <position position="1"/>
    </location>
</feature>
<feature type="region of interest" description="Disordered" evidence="3">
    <location>
        <begin position="134"/>
        <end position="170"/>
    </location>
</feature>
<reference evidence="4 5" key="1">
    <citation type="journal article" date="2013" name="Curr. Biol.">
        <title>The Genome of the Foraminiferan Reticulomyxa filosa.</title>
        <authorList>
            <person name="Glockner G."/>
            <person name="Hulsmann N."/>
            <person name="Schleicher M."/>
            <person name="Noegel A.A."/>
            <person name="Eichinger L."/>
            <person name="Gallinger C."/>
            <person name="Pawlowski J."/>
            <person name="Sierra R."/>
            <person name="Euteneuer U."/>
            <person name="Pillet L."/>
            <person name="Moustafa A."/>
            <person name="Platzer M."/>
            <person name="Groth M."/>
            <person name="Szafranski K."/>
            <person name="Schliwa M."/>
        </authorList>
    </citation>
    <scope>NUCLEOTIDE SEQUENCE [LARGE SCALE GENOMIC DNA]</scope>
</reference>
<dbReference type="PANTHER" id="PTHR19375">
    <property type="entry name" value="HEAT SHOCK PROTEIN 70KDA"/>
    <property type="match status" value="1"/>
</dbReference>
<dbReference type="Gene3D" id="1.20.1270.10">
    <property type="match status" value="1"/>
</dbReference>
<dbReference type="Proteomes" id="UP000023152">
    <property type="component" value="Unassembled WGS sequence"/>
</dbReference>
<dbReference type="GO" id="GO:0140662">
    <property type="term" value="F:ATP-dependent protein folding chaperone"/>
    <property type="evidence" value="ECO:0007669"/>
    <property type="project" value="InterPro"/>
</dbReference>
<dbReference type="InterPro" id="IPR013126">
    <property type="entry name" value="Hsp_70_fam"/>
</dbReference>
<organism evidence="4 5">
    <name type="scientific">Reticulomyxa filosa</name>
    <dbReference type="NCBI Taxonomy" id="46433"/>
    <lineage>
        <taxon>Eukaryota</taxon>
        <taxon>Sar</taxon>
        <taxon>Rhizaria</taxon>
        <taxon>Retaria</taxon>
        <taxon>Foraminifera</taxon>
        <taxon>Monothalamids</taxon>
        <taxon>Reticulomyxidae</taxon>
        <taxon>Reticulomyxa</taxon>
    </lineage>
</organism>
<protein>
    <submittedName>
        <fullName evidence="4">Molecular chaperone DnaK</fullName>
    </submittedName>
</protein>
<comment type="caution">
    <text evidence="4">The sequence shown here is derived from an EMBL/GenBank/DDBJ whole genome shotgun (WGS) entry which is preliminary data.</text>
</comment>
<dbReference type="SUPFAM" id="SSF100934">
    <property type="entry name" value="Heat shock protein 70kD (HSP70), C-terminal subdomain"/>
    <property type="match status" value="1"/>
</dbReference>
<name>X6NEW6_RETFI</name>
<proteinExistence type="predicted"/>
<accession>X6NEW6</accession>
<dbReference type="AlphaFoldDB" id="X6NEW6"/>
<dbReference type="Gene3D" id="2.60.34.10">
    <property type="entry name" value="Substrate Binding Domain Of DNAk, Chain A, domain 1"/>
    <property type="match status" value="1"/>
</dbReference>
<evidence type="ECO:0000313" key="4">
    <source>
        <dbReference type="EMBL" id="ETO24304.1"/>
    </source>
</evidence>
<dbReference type="InterPro" id="IPR029048">
    <property type="entry name" value="HSP70_C_sf"/>
</dbReference>